<organism evidence="1 2">
    <name type="scientific">Methylorubrum aminovorans</name>
    <dbReference type="NCBI Taxonomy" id="269069"/>
    <lineage>
        <taxon>Bacteria</taxon>
        <taxon>Pseudomonadati</taxon>
        <taxon>Pseudomonadota</taxon>
        <taxon>Alphaproteobacteria</taxon>
        <taxon>Hyphomicrobiales</taxon>
        <taxon>Methylobacteriaceae</taxon>
        <taxon>Methylorubrum</taxon>
    </lineage>
</organism>
<name>A0ABQ4UA41_9HYPH</name>
<dbReference type="RefSeq" id="WP_284209442.1">
    <property type="nucleotide sequence ID" value="NZ_BSUX01000001.1"/>
</dbReference>
<gene>
    <name evidence="1" type="ORF">LNAOJCKE_0915</name>
</gene>
<accession>A0ABQ4UA41</accession>
<evidence type="ECO:0000313" key="1">
    <source>
        <dbReference type="EMBL" id="GJE63717.1"/>
    </source>
</evidence>
<dbReference type="EMBL" id="BPRC01000001">
    <property type="protein sequence ID" value="GJE63717.1"/>
    <property type="molecule type" value="Genomic_DNA"/>
</dbReference>
<evidence type="ECO:0008006" key="3">
    <source>
        <dbReference type="Google" id="ProtNLM"/>
    </source>
</evidence>
<comment type="caution">
    <text evidence="1">The sequence shown here is derived from an EMBL/GenBank/DDBJ whole genome shotgun (WGS) entry which is preliminary data.</text>
</comment>
<reference evidence="1" key="1">
    <citation type="journal article" date="2021" name="Front. Microbiol.">
        <title>Comprehensive Comparative Genomics and Phenotyping of Methylobacterium Species.</title>
        <authorList>
            <person name="Alessa O."/>
            <person name="Ogura Y."/>
            <person name="Fujitani Y."/>
            <person name="Takami H."/>
            <person name="Hayashi T."/>
            <person name="Sahin N."/>
            <person name="Tani A."/>
        </authorList>
    </citation>
    <scope>NUCLEOTIDE SEQUENCE</scope>
    <source>
        <strain evidence="1">NBRC 15686</strain>
    </source>
</reference>
<sequence>MRYADQKSKLLSGVYFGAPGIYLAGGALNSVFTDRKIADWDVYFQNEARFRASVEEAFDEGMWCTHASHRSVSFSDGGASVQFMHFEFFDDAAAIFDAFDFTVCMAAYDFGLGDFVLHDDFLTDCAARKLRFHGGTRFPIISALRVLKYQDRGYTIAREELLRLALACAAVDLRSWDDLEHQIGGIYGDRIKVIRDGEFNAAKVISAIGTAVKLEDAKDRAHEDRDCLGSAEKVFEHIASIAAAPPAAPVDQAA</sequence>
<proteinExistence type="predicted"/>
<dbReference type="Proteomes" id="UP001055039">
    <property type="component" value="Unassembled WGS sequence"/>
</dbReference>
<dbReference type="Pfam" id="PF26128">
    <property type="entry name" value="Gad2"/>
    <property type="match status" value="1"/>
</dbReference>
<evidence type="ECO:0000313" key="2">
    <source>
        <dbReference type="Proteomes" id="UP001055039"/>
    </source>
</evidence>
<keyword evidence="2" id="KW-1185">Reference proteome</keyword>
<reference evidence="1" key="2">
    <citation type="submission" date="2021-08" db="EMBL/GenBank/DDBJ databases">
        <authorList>
            <person name="Tani A."/>
            <person name="Ola A."/>
            <person name="Ogura Y."/>
            <person name="Katsura K."/>
            <person name="Hayashi T."/>
        </authorList>
    </citation>
    <scope>NUCLEOTIDE SEQUENCE</scope>
    <source>
        <strain evidence="1">NBRC 15686</strain>
    </source>
</reference>
<protein>
    <recommendedName>
        <fullName evidence="3">Nucleotidyltransferase</fullName>
    </recommendedName>
</protein>